<dbReference type="CDD" id="cd05017">
    <property type="entry name" value="SIS_PGI_PMI_1"/>
    <property type="match status" value="1"/>
</dbReference>
<keyword evidence="2 4" id="KW-0413">Isomerase</keyword>
<dbReference type="InterPro" id="IPR001347">
    <property type="entry name" value="SIS_dom"/>
</dbReference>
<dbReference type="HOGENOM" id="CLU_059687_0_0_2"/>
<dbReference type="InterPro" id="IPR035484">
    <property type="entry name" value="SIS_PGI/PMI_1"/>
</dbReference>
<feature type="domain" description="SIS" evidence="3">
    <location>
        <begin position="22"/>
        <end position="161"/>
    </location>
</feature>
<dbReference type="AlphaFoldDB" id="A1RXY2"/>
<accession>A1RXY2</accession>
<dbReference type="InterPro" id="IPR019490">
    <property type="entry name" value="Glu6P/Mann6P_isomerase_C"/>
</dbReference>
<comment type="similarity">
    <text evidence="1">Belongs to the PGI/PMI family.</text>
</comment>
<evidence type="ECO:0000313" key="5">
    <source>
        <dbReference type="Proteomes" id="UP000000641"/>
    </source>
</evidence>
<dbReference type="EMBL" id="CP000505">
    <property type="protein sequence ID" value="ABL78062.1"/>
    <property type="molecule type" value="Genomic_DNA"/>
</dbReference>
<gene>
    <name evidence="4" type="ordered locus">Tpen_0660</name>
</gene>
<evidence type="ECO:0000256" key="1">
    <source>
        <dbReference type="ARBA" id="ARBA00010523"/>
    </source>
</evidence>
<dbReference type="InterPro" id="IPR046348">
    <property type="entry name" value="SIS_dom_sf"/>
</dbReference>
<dbReference type="eggNOG" id="arCOG00052">
    <property type="taxonomic scope" value="Archaea"/>
</dbReference>
<dbReference type="EC" id="5.3.1.9" evidence="4"/>
<proteinExistence type="inferred from homology"/>
<protein>
    <submittedName>
        <fullName evidence="4">Mannose-6-phosphate isomerase / glucose-6-phosphate isomerase</fullName>
        <ecNumber evidence="4">5.3.1.8</ecNumber>
        <ecNumber evidence="4">5.3.1.9</ecNumber>
    </submittedName>
</protein>
<dbReference type="GO" id="GO:0097367">
    <property type="term" value="F:carbohydrate derivative binding"/>
    <property type="evidence" value="ECO:0007669"/>
    <property type="project" value="InterPro"/>
</dbReference>
<dbReference type="EC" id="5.3.1.8" evidence="4"/>
<dbReference type="Proteomes" id="UP000000641">
    <property type="component" value="Chromosome"/>
</dbReference>
<dbReference type="KEGG" id="tpe:Tpen_0660"/>
<dbReference type="Pfam" id="PF10432">
    <property type="entry name" value="bact-PGI_C"/>
    <property type="match status" value="1"/>
</dbReference>
<name>A1RXY2_THEPD</name>
<dbReference type="GO" id="GO:0005975">
    <property type="term" value="P:carbohydrate metabolic process"/>
    <property type="evidence" value="ECO:0007669"/>
    <property type="project" value="InterPro"/>
</dbReference>
<organism evidence="4 5">
    <name type="scientific">Thermofilum pendens (strain DSM 2475 / Hrk 5)</name>
    <dbReference type="NCBI Taxonomy" id="368408"/>
    <lineage>
        <taxon>Archaea</taxon>
        <taxon>Thermoproteota</taxon>
        <taxon>Thermoprotei</taxon>
        <taxon>Thermofilales</taxon>
        <taxon>Thermofilaceae</taxon>
        <taxon>Thermofilum</taxon>
    </lineage>
</organism>
<evidence type="ECO:0000259" key="3">
    <source>
        <dbReference type="PROSITE" id="PS51464"/>
    </source>
</evidence>
<dbReference type="EnsemblBacteria" id="ABL78062">
    <property type="protein sequence ID" value="ABL78062"/>
    <property type="gene ID" value="Tpen_0660"/>
</dbReference>
<sequence length="346" mass="38071">MLVQAVTFPESLMHGIGAYSRLHKLLHSKIPVSPKGIVVSGMGGSFIGGLFLQDVLYSRAKVPLILLRDTYLPAFVDENYLLVAVSYSGNTEETIRVVAQATQAKVPVVAVTSGGLLQRFAEKYGLPVVSLPMGLPPRAAFPYMACALSAIVEVAIGEANLLSEIESCAENLSARRDEVFSRASESAENVKSLVEKGLTPLVYSYRPYISAGYRFKTQLNENAKIHAFYADLPEANHNEIMGWSSPLAGKFFAVLIRGREEPFYMDARISFLRELFETQGIPFLEQKPVFDAPHTCELLQLIYMLDLVSVAVALKMGVDPTPVDTITKLKKVLDARINLKEELGLE</sequence>
<dbReference type="STRING" id="368408.Tpen_0660"/>
<dbReference type="GO" id="GO:0004476">
    <property type="term" value="F:mannose-6-phosphate isomerase activity"/>
    <property type="evidence" value="ECO:0007669"/>
    <property type="project" value="UniProtKB-EC"/>
</dbReference>
<evidence type="ECO:0000313" key="4">
    <source>
        <dbReference type="EMBL" id="ABL78062.1"/>
    </source>
</evidence>
<dbReference type="CDD" id="cd05637">
    <property type="entry name" value="SIS_PGI_PMI_2"/>
    <property type="match status" value="1"/>
</dbReference>
<keyword evidence="5" id="KW-1185">Reference proteome</keyword>
<dbReference type="PROSITE" id="PS51464">
    <property type="entry name" value="SIS"/>
    <property type="match status" value="1"/>
</dbReference>
<dbReference type="NCBIfam" id="TIGR02128">
    <property type="entry name" value="G6PI_arch"/>
    <property type="match status" value="1"/>
</dbReference>
<dbReference type="SUPFAM" id="SSF53697">
    <property type="entry name" value="SIS domain"/>
    <property type="match status" value="1"/>
</dbReference>
<dbReference type="GO" id="GO:0004347">
    <property type="term" value="F:glucose-6-phosphate isomerase activity"/>
    <property type="evidence" value="ECO:0007669"/>
    <property type="project" value="UniProtKB-EC"/>
</dbReference>
<dbReference type="Gene3D" id="3.40.50.10490">
    <property type="entry name" value="Glucose-6-phosphate isomerase like protein, domain 1"/>
    <property type="match status" value="2"/>
</dbReference>
<evidence type="ECO:0000256" key="2">
    <source>
        <dbReference type="ARBA" id="ARBA00023235"/>
    </source>
</evidence>
<reference evidence="5" key="1">
    <citation type="journal article" date="2008" name="J. Bacteriol.">
        <title>Genome sequence of Thermofilum pendens reveals an exceptional loss of biosynthetic pathways without genome reduction.</title>
        <authorList>
            <person name="Anderson I."/>
            <person name="Rodriguez J."/>
            <person name="Susanti D."/>
            <person name="Porat I."/>
            <person name="Reich C."/>
            <person name="Ulrich L.E."/>
            <person name="Elkins J.G."/>
            <person name="Mavromatis K."/>
            <person name="Lykidis A."/>
            <person name="Kim E."/>
            <person name="Thompson L.S."/>
            <person name="Nolan M."/>
            <person name="Land M."/>
            <person name="Copeland A."/>
            <person name="Lapidus A."/>
            <person name="Lucas S."/>
            <person name="Detter C."/>
            <person name="Zhulin I.B."/>
            <person name="Olsen G.J."/>
            <person name="Whitman W."/>
            <person name="Mukhopadhyay B."/>
            <person name="Bristow J."/>
            <person name="Kyrpides N."/>
        </authorList>
    </citation>
    <scope>NUCLEOTIDE SEQUENCE [LARGE SCALE GENOMIC DNA]</scope>
    <source>
        <strain evidence="5">DSM 2475 / Hrk 5</strain>
    </source>
</reference>
<dbReference type="GO" id="GO:1901135">
    <property type="term" value="P:carbohydrate derivative metabolic process"/>
    <property type="evidence" value="ECO:0007669"/>
    <property type="project" value="InterPro"/>
</dbReference>